<dbReference type="AlphaFoldDB" id="A0A0V0TIL1"/>
<gene>
    <name evidence="1" type="ORF">T05_15843</name>
</gene>
<keyword evidence="2" id="KW-1185">Reference proteome</keyword>
<comment type="caution">
    <text evidence="1">The sequence shown here is derived from an EMBL/GenBank/DDBJ whole genome shotgun (WGS) entry which is preliminary data.</text>
</comment>
<dbReference type="Proteomes" id="UP000055048">
    <property type="component" value="Unassembled WGS sequence"/>
</dbReference>
<evidence type="ECO:0000313" key="1">
    <source>
        <dbReference type="EMBL" id="KRX38766.1"/>
    </source>
</evidence>
<evidence type="ECO:0000313" key="2">
    <source>
        <dbReference type="Proteomes" id="UP000055048"/>
    </source>
</evidence>
<sequence>MTNKITTFLMCFDKFSESDLKLQMRLDRKQIVTNCFVFCLSRKRKYFFQSYGIALMSKKRGNMLEMGCREFFNNYFICDCFNLCTHTAVWIRML</sequence>
<reference evidence="1 2" key="1">
    <citation type="submission" date="2015-01" db="EMBL/GenBank/DDBJ databases">
        <title>Evolution of Trichinella species and genotypes.</title>
        <authorList>
            <person name="Korhonen P.K."/>
            <person name="Edoardo P."/>
            <person name="Giuseppe L.R."/>
            <person name="Gasser R.B."/>
        </authorList>
    </citation>
    <scope>NUCLEOTIDE SEQUENCE [LARGE SCALE GENOMIC DNA]</scope>
    <source>
        <strain evidence="1">ISS417</strain>
    </source>
</reference>
<organism evidence="1 2">
    <name type="scientific">Trichinella murrelli</name>
    <dbReference type="NCBI Taxonomy" id="144512"/>
    <lineage>
        <taxon>Eukaryota</taxon>
        <taxon>Metazoa</taxon>
        <taxon>Ecdysozoa</taxon>
        <taxon>Nematoda</taxon>
        <taxon>Enoplea</taxon>
        <taxon>Dorylaimia</taxon>
        <taxon>Trichinellida</taxon>
        <taxon>Trichinellidae</taxon>
        <taxon>Trichinella</taxon>
    </lineage>
</organism>
<protein>
    <submittedName>
        <fullName evidence="1">Uncharacterized protein</fullName>
    </submittedName>
</protein>
<name>A0A0V0TIL1_9BILA</name>
<dbReference type="OrthoDB" id="10418873at2759"/>
<proteinExistence type="predicted"/>
<dbReference type="EMBL" id="JYDJ01000255">
    <property type="protein sequence ID" value="KRX38766.1"/>
    <property type="molecule type" value="Genomic_DNA"/>
</dbReference>
<accession>A0A0V0TIL1</accession>